<accession>A0ABV8R0A1</accession>
<dbReference type="PANTHER" id="PTHR47505">
    <property type="entry name" value="DNA UTILIZATION PROTEIN YHGH"/>
    <property type="match status" value="1"/>
</dbReference>
<dbReference type="PANTHER" id="PTHR47505:SF1">
    <property type="entry name" value="DNA UTILIZATION PROTEIN YHGH"/>
    <property type="match status" value="1"/>
</dbReference>
<dbReference type="SUPFAM" id="SSF53271">
    <property type="entry name" value="PRTase-like"/>
    <property type="match status" value="1"/>
</dbReference>
<comment type="similarity">
    <text evidence="1">Belongs to the ComF/GntX family.</text>
</comment>
<proteinExistence type="inferred from homology"/>
<feature type="region of interest" description="Disordered" evidence="2">
    <location>
        <begin position="1"/>
        <end position="30"/>
    </location>
</feature>
<sequence length="335" mass="36111">MGWMQGDEQAGGEPSSGIGSGLGSGLGRGCETRDGSGARAMHRGEAIHWWLRFWLWCESAWREFLYLVMPSECVVCGRDDAAVCGACARLLRQQCRTPFRAEQSADALVGTMGEVFVPAVAVGTYRDALAAALLAFKNHGRTELAPELARCLAKGLAALPVLLPATFPGVTSCDQLVLLVPVPSTGSGWRRRGYDPVALLLRLMAREHRLPQGFAVGALLAQRPRLPWRRHHQKGLGRAARRRNVHNTMYVRGPFRRGFHLAPNFAGVTIVVIDDVLTTGATLREAVRALESAGANVCAGLVLAAARAPDLGADAITAERLAENSFPTKMNKCSH</sequence>
<gene>
    <name evidence="4" type="ORF">ACFOW9_07000</name>
</gene>
<evidence type="ECO:0000256" key="1">
    <source>
        <dbReference type="ARBA" id="ARBA00008007"/>
    </source>
</evidence>
<keyword evidence="5" id="KW-1185">Reference proteome</keyword>
<feature type="compositionally biased region" description="Gly residues" evidence="2">
    <location>
        <begin position="18"/>
        <end position="28"/>
    </location>
</feature>
<evidence type="ECO:0000313" key="5">
    <source>
        <dbReference type="Proteomes" id="UP001595773"/>
    </source>
</evidence>
<comment type="caution">
    <text evidence="4">The sequence shown here is derived from an EMBL/GenBank/DDBJ whole genome shotgun (WGS) entry which is preliminary data.</text>
</comment>
<evidence type="ECO:0000256" key="2">
    <source>
        <dbReference type="SAM" id="MobiDB-lite"/>
    </source>
</evidence>
<dbReference type="InterPro" id="IPR000836">
    <property type="entry name" value="PRTase_dom"/>
</dbReference>
<organism evidence="4 5">
    <name type="scientific">Arthrobacter cryoconiti</name>
    <dbReference type="NCBI Taxonomy" id="748907"/>
    <lineage>
        <taxon>Bacteria</taxon>
        <taxon>Bacillati</taxon>
        <taxon>Actinomycetota</taxon>
        <taxon>Actinomycetes</taxon>
        <taxon>Micrococcales</taxon>
        <taxon>Micrococcaceae</taxon>
        <taxon>Arthrobacter</taxon>
    </lineage>
</organism>
<dbReference type="Proteomes" id="UP001595773">
    <property type="component" value="Unassembled WGS sequence"/>
</dbReference>
<dbReference type="InterPro" id="IPR029057">
    <property type="entry name" value="PRTase-like"/>
</dbReference>
<dbReference type="Pfam" id="PF00156">
    <property type="entry name" value="Pribosyltran"/>
    <property type="match status" value="1"/>
</dbReference>
<dbReference type="CDD" id="cd06223">
    <property type="entry name" value="PRTases_typeI"/>
    <property type="match status" value="1"/>
</dbReference>
<dbReference type="EMBL" id="JBHSCQ010000006">
    <property type="protein sequence ID" value="MFC4265345.1"/>
    <property type="molecule type" value="Genomic_DNA"/>
</dbReference>
<evidence type="ECO:0000313" key="4">
    <source>
        <dbReference type="EMBL" id="MFC4265345.1"/>
    </source>
</evidence>
<reference evidence="5" key="1">
    <citation type="journal article" date="2019" name="Int. J. Syst. Evol. Microbiol.">
        <title>The Global Catalogue of Microorganisms (GCM) 10K type strain sequencing project: providing services to taxonomists for standard genome sequencing and annotation.</title>
        <authorList>
            <consortium name="The Broad Institute Genomics Platform"/>
            <consortium name="The Broad Institute Genome Sequencing Center for Infectious Disease"/>
            <person name="Wu L."/>
            <person name="Ma J."/>
        </authorList>
    </citation>
    <scope>NUCLEOTIDE SEQUENCE [LARGE SCALE GENOMIC DNA]</scope>
    <source>
        <strain evidence="5">CGMCC 1.10698</strain>
    </source>
</reference>
<dbReference type="RefSeq" id="WP_230067377.1">
    <property type="nucleotide sequence ID" value="NZ_BAABLL010000003.1"/>
</dbReference>
<dbReference type="InterPro" id="IPR051910">
    <property type="entry name" value="ComF/GntX_DNA_util-trans"/>
</dbReference>
<evidence type="ECO:0000259" key="3">
    <source>
        <dbReference type="Pfam" id="PF00156"/>
    </source>
</evidence>
<dbReference type="Gene3D" id="3.40.50.2020">
    <property type="match status" value="1"/>
</dbReference>
<name>A0ABV8R0A1_9MICC</name>
<protein>
    <submittedName>
        <fullName evidence="4">ComF family protein</fullName>
    </submittedName>
</protein>
<feature type="domain" description="Phosphoribosyltransferase" evidence="3">
    <location>
        <begin position="242"/>
        <end position="313"/>
    </location>
</feature>